<name>A0A3Q8XA96_9BACL</name>
<keyword evidence="6 7" id="KW-0472">Membrane</keyword>
<proteinExistence type="inferred from homology"/>
<keyword evidence="4 7" id="KW-0812">Transmembrane</keyword>
<dbReference type="Proteomes" id="UP000272528">
    <property type="component" value="Chromosome"/>
</dbReference>
<keyword evidence="10" id="KW-1185">Reference proteome</keyword>
<keyword evidence="5 7" id="KW-1133">Transmembrane helix</keyword>
<comment type="subcellular location">
    <subcellularLocation>
        <location evidence="1 7">Cell membrane</location>
        <topology evidence="1 7">Multi-pass membrane protein</topology>
    </subcellularLocation>
</comment>
<dbReference type="AlphaFoldDB" id="A0A3Q8XA96"/>
<dbReference type="RefSeq" id="WP_126020944.1">
    <property type="nucleotide sequence ID" value="NZ_CP034437.1"/>
</dbReference>
<feature type="domain" description="ABC transmembrane type-1" evidence="8">
    <location>
        <begin position="55"/>
        <end position="268"/>
    </location>
</feature>
<evidence type="ECO:0000256" key="1">
    <source>
        <dbReference type="ARBA" id="ARBA00004651"/>
    </source>
</evidence>
<evidence type="ECO:0000256" key="7">
    <source>
        <dbReference type="RuleBase" id="RU363032"/>
    </source>
</evidence>
<dbReference type="PROSITE" id="PS50928">
    <property type="entry name" value="ABC_TM1"/>
    <property type="match status" value="1"/>
</dbReference>
<evidence type="ECO:0000256" key="2">
    <source>
        <dbReference type="ARBA" id="ARBA00022448"/>
    </source>
</evidence>
<evidence type="ECO:0000256" key="4">
    <source>
        <dbReference type="ARBA" id="ARBA00022692"/>
    </source>
</evidence>
<evidence type="ECO:0000256" key="6">
    <source>
        <dbReference type="ARBA" id="ARBA00023136"/>
    </source>
</evidence>
<dbReference type="Gene3D" id="1.10.3720.10">
    <property type="entry name" value="MetI-like"/>
    <property type="match status" value="1"/>
</dbReference>
<dbReference type="Pfam" id="PF00528">
    <property type="entry name" value="BPD_transp_1"/>
    <property type="match status" value="1"/>
</dbReference>
<evidence type="ECO:0000256" key="5">
    <source>
        <dbReference type="ARBA" id="ARBA00022989"/>
    </source>
</evidence>
<dbReference type="InterPro" id="IPR000515">
    <property type="entry name" value="MetI-like"/>
</dbReference>
<dbReference type="EMBL" id="CP034437">
    <property type="protein sequence ID" value="AZN43953.1"/>
    <property type="molecule type" value="Genomic_DNA"/>
</dbReference>
<dbReference type="KEGG" id="palb:EJC50_28025"/>
<feature type="transmembrane region" description="Helical" evidence="7">
    <location>
        <begin position="141"/>
        <end position="164"/>
    </location>
</feature>
<gene>
    <name evidence="9" type="ORF">EJC50_28025</name>
</gene>
<evidence type="ECO:0000259" key="8">
    <source>
        <dbReference type="PROSITE" id="PS50928"/>
    </source>
</evidence>
<dbReference type="OrthoDB" id="9788108at2"/>
<keyword evidence="2 7" id="KW-0813">Transport</keyword>
<comment type="similarity">
    <text evidence="7">Belongs to the binding-protein-dependent transport system permease family.</text>
</comment>
<feature type="transmembrane region" description="Helical" evidence="7">
    <location>
        <begin position="60"/>
        <end position="80"/>
    </location>
</feature>
<reference evidence="10" key="1">
    <citation type="submission" date="2018-12" db="EMBL/GenBank/DDBJ databases">
        <title>Genome sequence of Peanibacillus sp.</title>
        <authorList>
            <person name="Subramani G."/>
            <person name="Srinivasan S."/>
            <person name="Kim M.K."/>
        </authorList>
    </citation>
    <scope>NUCLEOTIDE SEQUENCE [LARGE SCALE GENOMIC DNA]</scope>
    <source>
        <strain evidence="10">18JY67-1</strain>
    </source>
</reference>
<accession>A0A3Q8XA96</accession>
<evidence type="ECO:0000313" key="10">
    <source>
        <dbReference type="Proteomes" id="UP000272528"/>
    </source>
</evidence>
<dbReference type="SUPFAM" id="SSF161098">
    <property type="entry name" value="MetI-like"/>
    <property type="match status" value="1"/>
</dbReference>
<feature type="transmembrane region" description="Helical" evidence="7">
    <location>
        <begin position="185"/>
        <end position="207"/>
    </location>
</feature>
<evidence type="ECO:0000256" key="3">
    <source>
        <dbReference type="ARBA" id="ARBA00022475"/>
    </source>
</evidence>
<keyword evidence="3" id="KW-1003">Cell membrane</keyword>
<evidence type="ECO:0000313" key="9">
    <source>
        <dbReference type="EMBL" id="AZN43953.1"/>
    </source>
</evidence>
<organism evidence="9 10">
    <name type="scientific">Paenibacillus albus</name>
    <dbReference type="NCBI Taxonomy" id="2495582"/>
    <lineage>
        <taxon>Bacteria</taxon>
        <taxon>Bacillati</taxon>
        <taxon>Bacillota</taxon>
        <taxon>Bacilli</taxon>
        <taxon>Bacillales</taxon>
        <taxon>Paenibacillaceae</taxon>
        <taxon>Paenibacillus</taxon>
    </lineage>
</organism>
<protein>
    <submittedName>
        <fullName evidence="9">Sugar ABC transporter permease</fullName>
    </submittedName>
</protein>
<feature type="transmembrane region" description="Helical" evidence="7">
    <location>
        <begin position="92"/>
        <end position="112"/>
    </location>
</feature>
<dbReference type="PANTHER" id="PTHR30193">
    <property type="entry name" value="ABC TRANSPORTER PERMEASE PROTEIN"/>
    <property type="match status" value="1"/>
</dbReference>
<dbReference type="GO" id="GO:0055085">
    <property type="term" value="P:transmembrane transport"/>
    <property type="evidence" value="ECO:0007669"/>
    <property type="project" value="InterPro"/>
</dbReference>
<sequence length="285" mass="32081">MPGILGFALFTVGPMIVSLVLSLTDYHSLSTPKFIGFDNYKHLLGGQDPFFYKSLKATGYYALLGVPSQLIFAFLIAMLLNRKLYLRGMFRAIFYMPTIVPAIATAMIWLWLVNPDFGLFNSVLDQLGLPTSKWIFSEKSVIPTLVFMSLWTTGTTMVIFLAGLQGVPRHLYEAIEIDGGKPIHKFLYVTLPMMTPTLFFNLVMAIINVNESPAFTAAFVMTNGGPNDSTLFMSFHLYREAFKFQRMGNASAIAWLLFLVIACLTFVLFKTSKNWVYYEGEGRSK</sequence>
<dbReference type="CDD" id="cd06261">
    <property type="entry name" value="TM_PBP2"/>
    <property type="match status" value="1"/>
</dbReference>
<feature type="transmembrane region" description="Helical" evidence="7">
    <location>
        <begin position="252"/>
        <end position="269"/>
    </location>
</feature>
<dbReference type="InterPro" id="IPR051393">
    <property type="entry name" value="ABC_transporter_permease"/>
</dbReference>
<dbReference type="GO" id="GO:0005886">
    <property type="term" value="C:plasma membrane"/>
    <property type="evidence" value="ECO:0007669"/>
    <property type="project" value="UniProtKB-SubCell"/>
</dbReference>
<dbReference type="InterPro" id="IPR035906">
    <property type="entry name" value="MetI-like_sf"/>
</dbReference>
<dbReference type="PANTHER" id="PTHR30193:SF1">
    <property type="entry name" value="ABC TRANSPORTER PERMEASE PROTEIN YESP-RELATED"/>
    <property type="match status" value="1"/>
</dbReference>